<gene>
    <name evidence="1" type="ORF">Sjap_023084</name>
</gene>
<organism evidence="1 2">
    <name type="scientific">Stephania japonica</name>
    <dbReference type="NCBI Taxonomy" id="461633"/>
    <lineage>
        <taxon>Eukaryota</taxon>
        <taxon>Viridiplantae</taxon>
        <taxon>Streptophyta</taxon>
        <taxon>Embryophyta</taxon>
        <taxon>Tracheophyta</taxon>
        <taxon>Spermatophyta</taxon>
        <taxon>Magnoliopsida</taxon>
        <taxon>Ranunculales</taxon>
        <taxon>Menispermaceae</taxon>
        <taxon>Menispermoideae</taxon>
        <taxon>Cissampelideae</taxon>
        <taxon>Stephania</taxon>
    </lineage>
</organism>
<comment type="caution">
    <text evidence="1">The sequence shown here is derived from an EMBL/GenBank/DDBJ whole genome shotgun (WGS) entry which is preliminary data.</text>
</comment>
<evidence type="ECO:0000313" key="1">
    <source>
        <dbReference type="EMBL" id="KAK9097587.1"/>
    </source>
</evidence>
<dbReference type="EMBL" id="JBBNAE010000009">
    <property type="protein sequence ID" value="KAK9097587.1"/>
    <property type="molecule type" value="Genomic_DNA"/>
</dbReference>
<dbReference type="AlphaFoldDB" id="A0AAP0HU73"/>
<keyword evidence="2" id="KW-1185">Reference proteome</keyword>
<protein>
    <submittedName>
        <fullName evidence="1">Uncharacterized protein</fullName>
    </submittedName>
</protein>
<name>A0AAP0HU73_9MAGN</name>
<sequence length="91" mass="10528">MCLTAVTILKPRSGALDLPRRTRCFLTRSPRSLTRFLSLLRDNSRAAFGRASINAINLQQQSTTTDEPRGVHSSQERIKIRLYRRADWEFH</sequence>
<reference evidence="1 2" key="1">
    <citation type="submission" date="2024-01" db="EMBL/GenBank/DDBJ databases">
        <title>Genome assemblies of Stephania.</title>
        <authorList>
            <person name="Yang L."/>
        </authorList>
    </citation>
    <scope>NUCLEOTIDE SEQUENCE [LARGE SCALE GENOMIC DNA]</scope>
    <source>
        <strain evidence="1">QJT</strain>
        <tissue evidence="1">Leaf</tissue>
    </source>
</reference>
<evidence type="ECO:0000313" key="2">
    <source>
        <dbReference type="Proteomes" id="UP001417504"/>
    </source>
</evidence>
<accession>A0AAP0HU73</accession>
<proteinExistence type="predicted"/>
<dbReference type="Proteomes" id="UP001417504">
    <property type="component" value="Unassembled WGS sequence"/>
</dbReference>